<dbReference type="RefSeq" id="WP_118382671.1">
    <property type="nucleotide sequence ID" value="NZ_JAOQJV010000006.1"/>
</dbReference>
<name>A0ABT2S5I6_9FIRM</name>
<dbReference type="SMART" id="SM00849">
    <property type="entry name" value="Lactamase_B"/>
    <property type="match status" value="1"/>
</dbReference>
<dbReference type="Gene3D" id="3.60.15.10">
    <property type="entry name" value="Ribonuclease Z/Hydroxyacylglutathione hydrolase-like"/>
    <property type="match status" value="1"/>
</dbReference>
<proteinExistence type="predicted"/>
<evidence type="ECO:0000313" key="2">
    <source>
        <dbReference type="EMBL" id="MCU6699860.1"/>
    </source>
</evidence>
<evidence type="ECO:0000313" key="3">
    <source>
        <dbReference type="Proteomes" id="UP001207605"/>
    </source>
</evidence>
<accession>A0ABT2S5I6</accession>
<protein>
    <submittedName>
        <fullName evidence="2">MBL fold metallo-hydrolase</fullName>
    </submittedName>
</protein>
<dbReference type="Pfam" id="PF12706">
    <property type="entry name" value="Lactamase_B_2"/>
    <property type="match status" value="1"/>
</dbReference>
<dbReference type="CDD" id="cd07716">
    <property type="entry name" value="RNaseZ_short-form-like_MBL-fold"/>
    <property type="match status" value="1"/>
</dbReference>
<evidence type="ECO:0000259" key="1">
    <source>
        <dbReference type="SMART" id="SM00849"/>
    </source>
</evidence>
<dbReference type="InterPro" id="IPR001279">
    <property type="entry name" value="Metallo-B-lactamas"/>
</dbReference>
<organism evidence="2 3">
    <name type="scientific">Dorea ammoniilytica</name>
    <dbReference type="NCBI Taxonomy" id="2981788"/>
    <lineage>
        <taxon>Bacteria</taxon>
        <taxon>Bacillati</taxon>
        <taxon>Bacillota</taxon>
        <taxon>Clostridia</taxon>
        <taxon>Lachnospirales</taxon>
        <taxon>Lachnospiraceae</taxon>
        <taxon>Dorea</taxon>
    </lineage>
</organism>
<feature type="domain" description="Metallo-beta-lactamase" evidence="1">
    <location>
        <begin position="25"/>
        <end position="198"/>
    </location>
</feature>
<gene>
    <name evidence="2" type="ORF">OCV65_06410</name>
</gene>
<dbReference type="PANTHER" id="PTHR46018:SF4">
    <property type="entry name" value="METALLO-HYDROLASE YHFI-RELATED"/>
    <property type="match status" value="1"/>
</dbReference>
<dbReference type="SUPFAM" id="SSF56281">
    <property type="entry name" value="Metallo-hydrolase/oxidoreductase"/>
    <property type="match status" value="1"/>
</dbReference>
<dbReference type="Proteomes" id="UP001207605">
    <property type="component" value="Unassembled WGS sequence"/>
</dbReference>
<dbReference type="PANTHER" id="PTHR46018">
    <property type="entry name" value="ZINC PHOSPHODIESTERASE ELAC PROTEIN 1"/>
    <property type="match status" value="1"/>
</dbReference>
<reference evidence="2 3" key="1">
    <citation type="journal article" date="2021" name="ISME Commun">
        <title>Automated analysis of genomic sequences facilitates high-throughput and comprehensive description of bacteria.</title>
        <authorList>
            <person name="Hitch T.C.A."/>
        </authorList>
    </citation>
    <scope>NUCLEOTIDE SEQUENCE [LARGE SCALE GENOMIC DNA]</scope>
    <source>
        <strain evidence="2 3">Sanger_02</strain>
    </source>
</reference>
<keyword evidence="3" id="KW-1185">Reference proteome</keyword>
<sequence>MSNFNNFTFKINILGWWGAFPQPGGATCGVLVTTSEGKFLLDCGGGVLSKYFEHANLTDQFQGVLLSHLHYDHMGDVGCLYYAINYALRVGLRSNKPQVYAPKTPETMWDAVQYPFCDTHILEDGMKIHMAGADITVKKVNHTIECYAFRIEKNGKTIVYYTDTTYDPSHTDFIKGADLLICEATISMGTRHTIGAGHMTDIEAGQTAANGNVKELCLYHLPSDGDIPFMRIRAGSAYNGEIYTPDIRSEFII</sequence>
<dbReference type="EMBL" id="JAOQJV010000006">
    <property type="protein sequence ID" value="MCU6699860.1"/>
    <property type="molecule type" value="Genomic_DNA"/>
</dbReference>
<dbReference type="InterPro" id="IPR036866">
    <property type="entry name" value="RibonucZ/Hydroxyglut_hydro"/>
</dbReference>
<comment type="caution">
    <text evidence="2">The sequence shown here is derived from an EMBL/GenBank/DDBJ whole genome shotgun (WGS) entry which is preliminary data.</text>
</comment>